<dbReference type="Gene3D" id="3.40.50.300">
    <property type="entry name" value="P-loop containing nucleotide triphosphate hydrolases"/>
    <property type="match status" value="1"/>
</dbReference>
<name>A0AA43KEL8_9CYAN</name>
<dbReference type="RefSeq" id="WP_280656319.1">
    <property type="nucleotide sequence ID" value="NZ_JANQDL010000057.1"/>
</dbReference>
<dbReference type="AlphaFoldDB" id="A0AA43KEL8"/>
<dbReference type="GO" id="GO:0019752">
    <property type="term" value="P:carboxylic acid metabolic process"/>
    <property type="evidence" value="ECO:0007669"/>
    <property type="project" value="TreeGrafter"/>
</dbReference>
<accession>A0AA43KEL8</accession>
<dbReference type="PANTHER" id="PTHR42743">
    <property type="entry name" value="AMINO-ACID AMINOTRANSFERASE"/>
    <property type="match status" value="1"/>
</dbReference>
<evidence type="ECO:0000313" key="3">
    <source>
        <dbReference type="Proteomes" id="UP001159370"/>
    </source>
</evidence>
<comment type="similarity">
    <text evidence="1">Belongs to the class-IV pyridoxal-phosphate-dependent aminotransferase family.</text>
</comment>
<dbReference type="InterPro" id="IPR050571">
    <property type="entry name" value="Class-IV_PLP-Dep_Aminotrnsfr"/>
</dbReference>
<dbReference type="Proteomes" id="UP001159370">
    <property type="component" value="Unassembled WGS sequence"/>
</dbReference>
<evidence type="ECO:0000313" key="2">
    <source>
        <dbReference type="EMBL" id="MDH6063746.1"/>
    </source>
</evidence>
<evidence type="ECO:0000256" key="1">
    <source>
        <dbReference type="ARBA" id="ARBA00009320"/>
    </source>
</evidence>
<dbReference type="SUPFAM" id="SSF52540">
    <property type="entry name" value="P-loop containing nucleoside triphosphate hydrolases"/>
    <property type="match status" value="1"/>
</dbReference>
<dbReference type="PANTHER" id="PTHR42743:SF11">
    <property type="entry name" value="AMINODEOXYCHORISMATE LYASE"/>
    <property type="match status" value="1"/>
</dbReference>
<organism evidence="2 3">
    <name type="scientific">Umezakia ovalisporum FSS-62</name>
    <dbReference type="NCBI Taxonomy" id="2971776"/>
    <lineage>
        <taxon>Bacteria</taxon>
        <taxon>Bacillati</taxon>
        <taxon>Cyanobacteriota</taxon>
        <taxon>Cyanophyceae</taxon>
        <taxon>Nostocales</taxon>
        <taxon>Nodulariaceae</taxon>
        <taxon>Umezakia</taxon>
    </lineage>
</organism>
<sequence>MQEKRIAMWSVPRSLGTVLLQAWSSRPDTVVFDELLSFPYLFIKGKDMGFTWTDLDSSQMPHADWRYVVDLLKAPMCDENWRSVIDMLKAPLPEGKSICYQKHQAYHLIEEIMGLEWILPFSNCFLIRQPKEMLLSFHKVVPHFTFEETGWIELKRLFDYVNQTSGVIPPVIDAHDLLNDPPRMLSKLCQVVGVEFTETMLSWPPMEVELNEKLAPWYSTVASSTHFRSYQKKNESLPLYLVDICKRCDEIYQELYQFRLY</sequence>
<protein>
    <submittedName>
        <fullName evidence="2">Sulfotransferase</fullName>
    </submittedName>
</protein>
<dbReference type="Pfam" id="PF19798">
    <property type="entry name" value="Sulfotransfer_5"/>
    <property type="match status" value="1"/>
</dbReference>
<gene>
    <name evidence="2" type="ORF">NWP23_08205</name>
</gene>
<comment type="caution">
    <text evidence="2">The sequence shown here is derived from an EMBL/GenBank/DDBJ whole genome shotgun (WGS) entry which is preliminary data.</text>
</comment>
<dbReference type="InterPro" id="IPR027417">
    <property type="entry name" value="P-loop_NTPase"/>
</dbReference>
<reference evidence="2 3" key="1">
    <citation type="journal article" date="2023" name="J. Phycol.">
        <title>Chrysosporum ovalisporum is synonymous with the true-branching cyanobacterium Umezakia natans (Nostocales/Aphanizomenonaceae).</title>
        <authorList>
            <person name="McGregor G.B."/>
            <person name="Sendall B.C."/>
            <person name="Niiyama Y."/>
            <person name="Tuji A."/>
            <person name="Willis A."/>
        </authorList>
    </citation>
    <scope>NUCLEOTIDE SEQUENCE [LARGE SCALE GENOMIC DNA]</scope>
    <source>
        <strain evidence="2 3">FSS-62</strain>
    </source>
</reference>
<dbReference type="EMBL" id="JANQDL010000057">
    <property type="protein sequence ID" value="MDH6063746.1"/>
    <property type="molecule type" value="Genomic_DNA"/>
</dbReference>
<proteinExistence type="inferred from homology"/>